<dbReference type="Pfam" id="PF04082">
    <property type="entry name" value="Fungal_trans"/>
    <property type="match status" value="1"/>
</dbReference>
<dbReference type="GO" id="GO:0008270">
    <property type="term" value="F:zinc ion binding"/>
    <property type="evidence" value="ECO:0007669"/>
    <property type="project" value="InterPro"/>
</dbReference>
<organism evidence="8 9">
    <name type="scientific">Penicillium subrubescens</name>
    <dbReference type="NCBI Taxonomy" id="1316194"/>
    <lineage>
        <taxon>Eukaryota</taxon>
        <taxon>Fungi</taxon>
        <taxon>Dikarya</taxon>
        <taxon>Ascomycota</taxon>
        <taxon>Pezizomycotina</taxon>
        <taxon>Eurotiomycetes</taxon>
        <taxon>Eurotiomycetidae</taxon>
        <taxon>Eurotiales</taxon>
        <taxon>Aspergillaceae</taxon>
        <taxon>Penicillium</taxon>
    </lineage>
</organism>
<dbReference type="PANTHER" id="PTHR47338">
    <property type="entry name" value="ZN(II)2CYS6 TRANSCRIPTION FACTOR (EUROFUNG)-RELATED"/>
    <property type="match status" value="1"/>
</dbReference>
<feature type="compositionally biased region" description="Basic and acidic residues" evidence="6">
    <location>
        <begin position="1"/>
        <end position="10"/>
    </location>
</feature>
<proteinExistence type="predicted"/>
<sequence length="551" mass="61964">MDMSEVDSRSDSTVVQEQAAPTSSSANLRVCDKCISRYIEISGIAGLSGGAGKAASTSVPPGCLDVPAELLTSSRVEDFFNLIHHSIPLFRKDRFVEQYRNGTINPCVLVTVLVVTAKLLGPAEIAQAPDIESCLQVLLRDDPFEGVSQPNIILDAFRQSCLLAYYRFHQFHGEDAWDYVGQLARKALRLGLHQLDSFDGYNLFGDGGDDLAGVADLEEWRYVWWCIYCLDSYSNITAATPFVLEMDGIRTALVSTSLEDQGQDPAEPRVMDFLPTNTKDLWHMSAVMGIMRTPASYFNMHIVTTTILRQAATIRRLRRQNLCEILQERHRQFEDHLSAVLLSLPPAFLSETRNVLANEPSLSHHARLVCLLHLYSARLLNVITVHTLDDAAWASSWQRSLVYSEDIVAVVRHWDSRYCSTVDPAICLIVFSVLVLLYMHEIHEATAALFTLRHRLEAERNLLILFLQQFSQTWALPRLLRESFDNFTNMVKGPLTSHDIGLLFTQVPGPFQPWRGLFGLAPSPPDPLRIPHSPMIEIAGLRFSSDFFSFL</sequence>
<feature type="compositionally biased region" description="Polar residues" evidence="6">
    <location>
        <begin position="11"/>
        <end position="20"/>
    </location>
</feature>
<evidence type="ECO:0000256" key="1">
    <source>
        <dbReference type="ARBA" id="ARBA00004123"/>
    </source>
</evidence>
<dbReference type="GO" id="GO:0000981">
    <property type="term" value="F:DNA-binding transcription factor activity, RNA polymerase II-specific"/>
    <property type="evidence" value="ECO:0007669"/>
    <property type="project" value="InterPro"/>
</dbReference>
<dbReference type="CDD" id="cd12148">
    <property type="entry name" value="fungal_TF_MHR"/>
    <property type="match status" value="1"/>
</dbReference>
<reference evidence="8 9" key="1">
    <citation type="submission" date="2016-10" db="EMBL/GenBank/DDBJ databases">
        <title>Genome sequence of the ascomycete fungus Penicillium subrubescens.</title>
        <authorList>
            <person name="De Vries R.P."/>
            <person name="Peng M."/>
            <person name="Dilokpimol A."/>
            <person name="Hilden K."/>
            <person name="Makela M.R."/>
            <person name="Grigoriev I."/>
            <person name="Riley R."/>
            <person name="Granchi Z."/>
        </authorList>
    </citation>
    <scope>NUCLEOTIDE SEQUENCE [LARGE SCALE GENOMIC DNA]</scope>
    <source>
        <strain evidence="8 9">CBS 132785</strain>
    </source>
</reference>
<dbReference type="InterPro" id="IPR050815">
    <property type="entry name" value="TF_fung"/>
</dbReference>
<evidence type="ECO:0000256" key="5">
    <source>
        <dbReference type="ARBA" id="ARBA00023242"/>
    </source>
</evidence>
<dbReference type="SMART" id="SM00906">
    <property type="entry name" value="Fungal_trans"/>
    <property type="match status" value="1"/>
</dbReference>
<protein>
    <recommendedName>
        <fullName evidence="7">Xylanolytic transcriptional activator regulatory domain-containing protein</fullName>
    </recommendedName>
</protein>
<dbReference type="EMBL" id="MNBE01000601">
    <property type="protein sequence ID" value="OKP06051.1"/>
    <property type="molecule type" value="Genomic_DNA"/>
</dbReference>
<dbReference type="Proteomes" id="UP000186955">
    <property type="component" value="Unassembled WGS sequence"/>
</dbReference>
<evidence type="ECO:0000256" key="3">
    <source>
        <dbReference type="ARBA" id="ARBA00023015"/>
    </source>
</evidence>
<keyword evidence="2" id="KW-0479">Metal-binding</keyword>
<dbReference type="PANTHER" id="PTHR47338:SF10">
    <property type="entry name" value="TRANSCRIPTION FACTOR DOMAIN-CONTAINING PROTEIN-RELATED"/>
    <property type="match status" value="1"/>
</dbReference>
<evidence type="ECO:0000259" key="7">
    <source>
        <dbReference type="SMART" id="SM00906"/>
    </source>
</evidence>
<dbReference type="GO" id="GO:0005634">
    <property type="term" value="C:nucleus"/>
    <property type="evidence" value="ECO:0007669"/>
    <property type="project" value="UniProtKB-SubCell"/>
</dbReference>
<dbReference type="GO" id="GO:0006351">
    <property type="term" value="P:DNA-templated transcription"/>
    <property type="evidence" value="ECO:0007669"/>
    <property type="project" value="InterPro"/>
</dbReference>
<dbReference type="InterPro" id="IPR007219">
    <property type="entry name" value="XnlR_reg_dom"/>
</dbReference>
<feature type="domain" description="Xylanolytic transcriptional activator regulatory" evidence="7">
    <location>
        <begin position="176"/>
        <end position="260"/>
    </location>
</feature>
<keyword evidence="4" id="KW-0804">Transcription</keyword>
<keyword evidence="9" id="KW-1185">Reference proteome</keyword>
<keyword evidence="5" id="KW-0539">Nucleus</keyword>
<dbReference type="STRING" id="1316194.A0A1Q5U0T0"/>
<evidence type="ECO:0000256" key="2">
    <source>
        <dbReference type="ARBA" id="ARBA00022723"/>
    </source>
</evidence>
<dbReference type="AlphaFoldDB" id="A0A1Q5U0T0"/>
<comment type="subcellular location">
    <subcellularLocation>
        <location evidence="1">Nucleus</location>
    </subcellularLocation>
</comment>
<accession>A0A1Q5U0T0</accession>
<gene>
    <name evidence="8" type="ORF">PENSUB_6537</name>
</gene>
<evidence type="ECO:0000256" key="4">
    <source>
        <dbReference type="ARBA" id="ARBA00023163"/>
    </source>
</evidence>
<name>A0A1Q5U0T0_9EURO</name>
<comment type="caution">
    <text evidence="8">The sequence shown here is derived from an EMBL/GenBank/DDBJ whole genome shotgun (WGS) entry which is preliminary data.</text>
</comment>
<keyword evidence="3" id="KW-0805">Transcription regulation</keyword>
<dbReference type="GO" id="GO:0003677">
    <property type="term" value="F:DNA binding"/>
    <property type="evidence" value="ECO:0007669"/>
    <property type="project" value="InterPro"/>
</dbReference>
<evidence type="ECO:0000256" key="6">
    <source>
        <dbReference type="SAM" id="MobiDB-lite"/>
    </source>
</evidence>
<evidence type="ECO:0000313" key="8">
    <source>
        <dbReference type="EMBL" id="OKP06051.1"/>
    </source>
</evidence>
<evidence type="ECO:0000313" key="9">
    <source>
        <dbReference type="Proteomes" id="UP000186955"/>
    </source>
</evidence>
<feature type="region of interest" description="Disordered" evidence="6">
    <location>
        <begin position="1"/>
        <end position="20"/>
    </location>
</feature>